<feature type="region of interest" description="Disordered" evidence="2">
    <location>
        <begin position="1330"/>
        <end position="1374"/>
    </location>
</feature>
<feature type="region of interest" description="Disordered" evidence="2">
    <location>
        <begin position="1686"/>
        <end position="1717"/>
    </location>
</feature>
<evidence type="ECO:0000313" key="6">
    <source>
        <dbReference type="EMBL" id="KAK7030807.1"/>
    </source>
</evidence>
<dbReference type="EC" id="5.6.2.3" evidence="1"/>
<keyword evidence="7" id="KW-1185">Reference proteome</keyword>
<dbReference type="CDD" id="cd18809">
    <property type="entry name" value="SF1_C_RecD"/>
    <property type="match status" value="1"/>
</dbReference>
<dbReference type="InterPro" id="IPR025476">
    <property type="entry name" value="Helitron_helicase-like"/>
</dbReference>
<protein>
    <recommendedName>
        <fullName evidence="1">ATP-dependent DNA helicase</fullName>
        <ecNumber evidence="1">5.6.2.3</ecNumber>
    </recommendedName>
</protein>
<comment type="cofactor">
    <cofactor evidence="1">
        <name>Mg(2+)</name>
        <dbReference type="ChEBI" id="CHEBI:18420"/>
    </cofactor>
</comment>
<feature type="domain" description="Helitron helicase-like" evidence="4">
    <location>
        <begin position="946"/>
        <end position="1079"/>
    </location>
</feature>
<evidence type="ECO:0000259" key="5">
    <source>
        <dbReference type="Pfam" id="PF20209"/>
    </source>
</evidence>
<dbReference type="GO" id="GO:0016787">
    <property type="term" value="F:hydrolase activity"/>
    <property type="evidence" value="ECO:0007669"/>
    <property type="project" value="UniProtKB-KW"/>
</dbReference>
<feature type="domain" description="DUF6570" evidence="5">
    <location>
        <begin position="655"/>
        <end position="807"/>
    </location>
</feature>
<evidence type="ECO:0000313" key="7">
    <source>
        <dbReference type="Proteomes" id="UP001362999"/>
    </source>
</evidence>
<dbReference type="InterPro" id="IPR046700">
    <property type="entry name" value="DUF6570"/>
</dbReference>
<keyword evidence="1" id="KW-0234">DNA repair</keyword>
<dbReference type="InterPro" id="IPR051055">
    <property type="entry name" value="PIF1_helicase"/>
</dbReference>
<dbReference type="Proteomes" id="UP001362999">
    <property type="component" value="Unassembled WGS sequence"/>
</dbReference>
<dbReference type="Pfam" id="PF14214">
    <property type="entry name" value="Helitron_like_N"/>
    <property type="match status" value="1"/>
</dbReference>
<dbReference type="PANTHER" id="PTHR47642">
    <property type="entry name" value="ATP-DEPENDENT DNA HELICASE"/>
    <property type="match status" value="1"/>
</dbReference>
<name>A0AAW0BWA3_9AGAR</name>
<dbReference type="GO" id="GO:0000723">
    <property type="term" value="P:telomere maintenance"/>
    <property type="evidence" value="ECO:0007669"/>
    <property type="project" value="InterPro"/>
</dbReference>
<comment type="catalytic activity">
    <reaction evidence="1">
        <text>ATP + H2O = ADP + phosphate + H(+)</text>
        <dbReference type="Rhea" id="RHEA:13065"/>
        <dbReference type="ChEBI" id="CHEBI:15377"/>
        <dbReference type="ChEBI" id="CHEBI:15378"/>
        <dbReference type="ChEBI" id="CHEBI:30616"/>
        <dbReference type="ChEBI" id="CHEBI:43474"/>
        <dbReference type="ChEBI" id="CHEBI:456216"/>
        <dbReference type="EC" id="5.6.2.3"/>
    </reaction>
</comment>
<dbReference type="GO" id="GO:0006310">
    <property type="term" value="P:DNA recombination"/>
    <property type="evidence" value="ECO:0007669"/>
    <property type="project" value="UniProtKB-KW"/>
</dbReference>
<dbReference type="Pfam" id="PF05970">
    <property type="entry name" value="PIF1"/>
    <property type="match status" value="1"/>
</dbReference>
<comment type="caution">
    <text evidence="6">The sequence shown here is derived from an EMBL/GenBank/DDBJ whole genome shotgun (WGS) entry which is preliminary data.</text>
</comment>
<keyword evidence="1" id="KW-0067">ATP-binding</keyword>
<keyword evidence="1" id="KW-0378">Hydrolase</keyword>
<dbReference type="InterPro" id="IPR027417">
    <property type="entry name" value="P-loop_NTPase"/>
</dbReference>
<feature type="compositionally biased region" description="Basic and acidic residues" evidence="2">
    <location>
        <begin position="1686"/>
        <end position="1700"/>
    </location>
</feature>
<dbReference type="GO" id="GO:0006281">
    <property type="term" value="P:DNA repair"/>
    <property type="evidence" value="ECO:0007669"/>
    <property type="project" value="UniProtKB-KW"/>
</dbReference>
<gene>
    <name evidence="6" type="ORF">R3P38DRAFT_2775080</name>
</gene>
<dbReference type="Gene3D" id="3.40.50.300">
    <property type="entry name" value="P-loop containing nucleotide triphosphate hydrolases"/>
    <property type="match status" value="1"/>
</dbReference>
<evidence type="ECO:0000256" key="2">
    <source>
        <dbReference type="SAM" id="MobiDB-lite"/>
    </source>
</evidence>
<sequence length="2290" mass="258612">MSRRVTVETIEEIREPRGAAPLLYSPHVLLHAHELDTPTPLPLEVYEPNQQIFDASGSLQSPITHTPNESTPWLGETGTLNEGRYANGIDSNEDMPLSHNVESVAVSSPVSMPPNNVLEFSTSYPRNQGQALSSKALGKRRVREEDDQGPVFHRYVKPRIDVGKEGEAERRSFCISPSLPVTLTAPTASERSSLISTVLAISHTRPPLERGAFDDSFRFLTAQRLAEIANLHGLASSTLSFVANGPISTGTISTFTLNHRFEFVAIGDSETMKERYGSASGHLICSSASVSAFTRNFLYLSITQLINIARSHSVPATIGKPALIESLLKHECVDRCSSLSLVFVRLLYPRKGPFLARMITGSREGIKDNTGVGCTVEQLNVLPILLNNEIQVDTDDGSRYITYNFVEIITKLTLETLHPKDMGIKFLAAHTNNVSAFISMYDHLTVKQLTAICLAHGLRPSKMKATLMETLLGHNCTTSCPGQLSTFLFERTRKDRDRIVPVKTIDSVQAAELRRRKAYVEKKSIPALHDVSHTKERLPRKKAITQAVDVAHASFPYMCNLERQQTIARTWQTEMNPMLWIPRPCAVCGRRTKQNLLSECNPLRNPSLPVETLPTTYNLEAYDGAILCPLALKDKSKKSVFEICSSCKSSLEAKEQPVDSLANFHYFGKDELPLDVREAFEQSTVYDIMMTAHSRCTRITHLFSDKGNSEPSDEVKATSQRYSTGNIAVFTQDIATLRSVLPPPKEEIHEAMCALFIGPSTVPARENIKTLRPILVSKRRVERMLHFLLSKNAFYVNSDLQFSARNLSSIFEGDGDEAIPDHVGLCCLPDAALEDNGYADRGYSKNDLNRNVRAEGETIMEAVGYVAGEKTPSNLRDMKASAVAWCLDRNNFIQMKSGSKFLNDRDPGFLTFNFPHLDPWGIGGFHEPNRTEKQQISFQRQVRNLLLQDDGSFQKDPNFAYVCWNIIQKAEVNKQVNFRTSAKTQTNIVSEIEEMAPVLTDMIRKWELNPNAKPSNKAEKKATRTLAKLKVLAKDLKGSMGYKQCRRNEIRGLIKKMSTPALFITLNPADIADPLLGRMFEWLESIIQCELPSTSEVVLEIDGPLKPPERIMSIDPRLHKEPHVHTMSEEEFENAMRATVEELVIQSNWHAHKETCWKYLKPGEPRNDNTCRMRITGEVNPLTHLDPDTESIILRRLHPRINNYNQLVMFLMRCNMDIKYVGSGEAAKALVYYVTDYITKAPLATHVGLSAVEYAIKKNNEKFPIPTTVETVNKSLFTKTVMALMSKQELSHQQVMSYLIGGGDFYSSHTFKPFRWGDIDRFIDRQEKENVSHSSVSTENENNANIEAGLQPDDELGGKSTAEPDDSDDENEEINEQEEVTLIVSDNYVGISSHSLDYPFRSADPEFESLSLWEHEEWVTKVSTASEEKRLERAELAEVRRVSDEHSRNQHASRGRQAELRGQMNANHPQSQTHVARFRRTPLVNVVLGETIARPDRGSKEREKWARAMLIFFKPWRSIKDLLNQGETWSDAFERTQFSTYAQQVMRNMSVENECKDARDAHDSLRRAGKARSMLPGKDVPVSCTDVESFAAALESDTSLDDGIPDEQDLTEENSTEVHDPVFLKRREVRNRMMEREVTMAMERTNLWKLRHQAPSTTAVPSEEEHTYLTTTTVKATIAEEAKHMKSLAKDKRPLMKEPKGQPPPKKQRTKGPEAIDPKTQFNHLRYEEHVIHGRSRDIDTVTPERHLNDIIHELGIVNNEEQLRALRIIAEHFMFGLEEQLLLYISGVGGAGKSFVIKAVVEFFRRCGVSEKMMLSAPTGCAAVLIDGFTIHALTFLPKKQKERSGSKTQELTKIWKDIKYLVVDEISMVSAELLAHICERLNEARAEKTFGTEKIFGGINVIVLGDIGQLRPVRAKSLFANDLVSQITPNVKETCDGINALYGAWIWREFRKVVILRKNFRAQLDPEYTNLLARIRLGLSWDGIHAMSTIQAGCGNNYSEGDFRTLQSRQIQGLCREEQQRFETAPIICCTKVVRDLINRELTLNHARKVKKAIHDYHSRDTFIGLPLNETLQKRLWQMRSSDTKDSIGRLPLSIGMKVMVTENVALKAGVVNGAEGILRQLHYSIDEKKRRYVDCAYVEIPGSNVNLHSLGPDIVPIVPVPAFFDYVADDERKFPITRLQLPLLPAYAYTDYKAQGKSLKSVIVDLNGAGSLQSLYVMISRATSLQSIAVLRNFKSKTLYSRLGEEFRDEFTRLELLDWKTKIDFNRVHRSQPPMPDITDQLDLDLY</sequence>
<keyword evidence="1 6" id="KW-0347">Helicase</keyword>
<evidence type="ECO:0000259" key="4">
    <source>
        <dbReference type="Pfam" id="PF14214"/>
    </source>
</evidence>
<feature type="compositionally biased region" description="Acidic residues" evidence="2">
    <location>
        <begin position="1363"/>
        <end position="1374"/>
    </location>
</feature>
<keyword evidence="1" id="KW-0547">Nucleotide-binding</keyword>
<dbReference type="Pfam" id="PF20209">
    <property type="entry name" value="DUF6570"/>
    <property type="match status" value="1"/>
</dbReference>
<accession>A0AAW0BWA3</accession>
<dbReference type="PANTHER" id="PTHR47642:SF5">
    <property type="entry name" value="ATP-DEPENDENT DNA HELICASE"/>
    <property type="match status" value="1"/>
</dbReference>
<feature type="compositionally biased region" description="Polar residues" evidence="2">
    <location>
        <begin position="1332"/>
        <end position="1345"/>
    </location>
</feature>
<evidence type="ECO:0000259" key="3">
    <source>
        <dbReference type="Pfam" id="PF05970"/>
    </source>
</evidence>
<keyword evidence="1" id="KW-0233">DNA recombination</keyword>
<dbReference type="SUPFAM" id="SSF52540">
    <property type="entry name" value="P-loop containing nucleoside triphosphate hydrolases"/>
    <property type="match status" value="2"/>
</dbReference>
<keyword evidence="1" id="KW-0227">DNA damage</keyword>
<reference evidence="6 7" key="1">
    <citation type="journal article" date="2024" name="J Genomics">
        <title>Draft genome sequencing and assembly of Favolaschia claudopus CIRM-BRFM 2984 isolated from oak limbs.</title>
        <authorList>
            <person name="Navarro D."/>
            <person name="Drula E."/>
            <person name="Chaduli D."/>
            <person name="Cazenave R."/>
            <person name="Ahrendt S."/>
            <person name="Wang J."/>
            <person name="Lipzen A."/>
            <person name="Daum C."/>
            <person name="Barry K."/>
            <person name="Grigoriev I.V."/>
            <person name="Favel A."/>
            <person name="Rosso M.N."/>
            <person name="Martin F."/>
        </authorList>
    </citation>
    <scope>NUCLEOTIDE SEQUENCE [LARGE SCALE GENOMIC DNA]</scope>
    <source>
        <strain evidence="6 7">CIRM-BRFM 2984</strain>
    </source>
</reference>
<dbReference type="EMBL" id="JAWWNJ010000025">
    <property type="protein sequence ID" value="KAK7030807.1"/>
    <property type="molecule type" value="Genomic_DNA"/>
</dbReference>
<dbReference type="InterPro" id="IPR010285">
    <property type="entry name" value="DNA_helicase_pif1-like_DEAD"/>
</dbReference>
<comment type="similarity">
    <text evidence="1">Belongs to the helicase family.</text>
</comment>
<evidence type="ECO:0000256" key="1">
    <source>
        <dbReference type="RuleBase" id="RU363044"/>
    </source>
</evidence>
<dbReference type="GO" id="GO:0043139">
    <property type="term" value="F:5'-3' DNA helicase activity"/>
    <property type="evidence" value="ECO:0007669"/>
    <property type="project" value="UniProtKB-EC"/>
</dbReference>
<proteinExistence type="inferred from homology"/>
<feature type="domain" description="DNA helicase Pif1-like DEAD-box helicase" evidence="3">
    <location>
        <begin position="1760"/>
        <end position="1922"/>
    </location>
</feature>
<organism evidence="6 7">
    <name type="scientific">Favolaschia claudopus</name>
    <dbReference type="NCBI Taxonomy" id="2862362"/>
    <lineage>
        <taxon>Eukaryota</taxon>
        <taxon>Fungi</taxon>
        <taxon>Dikarya</taxon>
        <taxon>Basidiomycota</taxon>
        <taxon>Agaricomycotina</taxon>
        <taxon>Agaricomycetes</taxon>
        <taxon>Agaricomycetidae</taxon>
        <taxon>Agaricales</taxon>
        <taxon>Marasmiineae</taxon>
        <taxon>Mycenaceae</taxon>
        <taxon>Favolaschia</taxon>
    </lineage>
</organism>
<dbReference type="GO" id="GO:0005524">
    <property type="term" value="F:ATP binding"/>
    <property type="evidence" value="ECO:0007669"/>
    <property type="project" value="UniProtKB-KW"/>
</dbReference>